<dbReference type="NCBIfam" id="NF005555">
    <property type="entry name" value="PRK07220.1"/>
    <property type="match status" value="1"/>
</dbReference>
<feature type="domain" description="Toprim" evidence="13">
    <location>
        <begin position="2"/>
        <end position="135"/>
    </location>
</feature>
<dbReference type="GO" id="GO:0008270">
    <property type="term" value="F:zinc ion binding"/>
    <property type="evidence" value="ECO:0007669"/>
    <property type="project" value="UniProtKB-KW"/>
</dbReference>
<comment type="subunit">
    <text evidence="12">Monomer.</text>
</comment>
<reference evidence="15" key="1">
    <citation type="journal article" date="2020" name="mSystems">
        <title>Genome- and Community-Level Interaction Insights into Carbon Utilization and Element Cycling Functions of Hydrothermarchaeota in Hydrothermal Sediment.</title>
        <authorList>
            <person name="Zhou Z."/>
            <person name="Liu Y."/>
            <person name="Xu W."/>
            <person name="Pan J."/>
            <person name="Luo Z.H."/>
            <person name="Li M."/>
        </authorList>
    </citation>
    <scope>NUCLEOTIDE SEQUENCE [LARGE SCALE GENOMIC DNA]</scope>
    <source>
        <strain evidence="15">SpSt-587</strain>
    </source>
</reference>
<evidence type="ECO:0000256" key="10">
    <source>
        <dbReference type="ARBA" id="ARBA00023125"/>
    </source>
</evidence>
<evidence type="ECO:0000256" key="8">
    <source>
        <dbReference type="ARBA" id="ARBA00022842"/>
    </source>
</evidence>
<dbReference type="InterPro" id="IPR013825">
    <property type="entry name" value="Topo_IA_cen_sub2"/>
</dbReference>
<evidence type="ECO:0000256" key="12">
    <source>
        <dbReference type="HAMAP-Rule" id="MF_00952"/>
    </source>
</evidence>
<dbReference type="PANTHER" id="PTHR11390">
    <property type="entry name" value="PROKARYOTIC DNA TOPOISOMERASE"/>
    <property type="match status" value="1"/>
</dbReference>
<dbReference type="InterPro" id="IPR013498">
    <property type="entry name" value="Topo_IA_Znf"/>
</dbReference>
<comment type="caution">
    <text evidence="12">Lacks conserved residue(s) required for the propagation of feature annotation.</text>
</comment>
<feature type="site" description="Interaction with DNA" evidence="12">
    <location>
        <position position="167"/>
    </location>
</feature>
<keyword evidence="9 12" id="KW-0799">Topoisomerase</keyword>
<dbReference type="GO" id="GO:0006265">
    <property type="term" value="P:DNA topological change"/>
    <property type="evidence" value="ECO:0007669"/>
    <property type="project" value="UniProtKB-UniRule"/>
</dbReference>
<dbReference type="PRINTS" id="PR00417">
    <property type="entry name" value="PRTPISMRASEI"/>
</dbReference>
<dbReference type="InterPro" id="IPR013826">
    <property type="entry name" value="Topo_IA_cen_sub3"/>
</dbReference>
<evidence type="ECO:0000256" key="6">
    <source>
        <dbReference type="ARBA" id="ARBA00022771"/>
    </source>
</evidence>
<comment type="catalytic activity">
    <reaction evidence="1 12">
        <text>ATP-independent breakage of single-stranded DNA, followed by passage and rejoining.</text>
        <dbReference type="EC" id="5.6.2.1"/>
    </reaction>
</comment>
<dbReference type="InterPro" id="IPR023405">
    <property type="entry name" value="Topo_IA_core_domain"/>
</dbReference>
<dbReference type="Gene3D" id="1.10.460.10">
    <property type="entry name" value="Topoisomerase I, domain 2"/>
    <property type="match status" value="1"/>
</dbReference>
<evidence type="ECO:0000259" key="14">
    <source>
        <dbReference type="PROSITE" id="PS52039"/>
    </source>
</evidence>
<dbReference type="AlphaFoldDB" id="A0A7J3M2G4"/>
<dbReference type="InterPro" id="IPR034144">
    <property type="entry name" value="TOPRIM_TopoIII"/>
</dbReference>
<feature type="domain" description="Topo IA-type catalytic" evidence="14">
    <location>
        <begin position="153"/>
        <end position="556"/>
    </location>
</feature>
<dbReference type="Gene3D" id="3.40.50.140">
    <property type="match status" value="1"/>
</dbReference>
<feature type="site" description="Interaction with DNA" evidence="12">
    <location>
        <position position="490"/>
    </location>
</feature>
<organism evidence="15">
    <name type="scientific">Archaeoglobus fulgidus</name>
    <dbReference type="NCBI Taxonomy" id="2234"/>
    <lineage>
        <taxon>Archaea</taxon>
        <taxon>Methanobacteriati</taxon>
        <taxon>Methanobacteriota</taxon>
        <taxon>Archaeoglobi</taxon>
        <taxon>Archaeoglobales</taxon>
        <taxon>Archaeoglobaceae</taxon>
        <taxon>Archaeoglobus</taxon>
    </lineage>
</organism>
<keyword evidence="11 12" id="KW-0413">Isomerase</keyword>
<dbReference type="InterPro" id="IPR003601">
    <property type="entry name" value="Topo_IA_2"/>
</dbReference>
<evidence type="ECO:0000313" key="15">
    <source>
        <dbReference type="EMBL" id="HGT83063.1"/>
    </source>
</evidence>
<dbReference type="SMART" id="SM00493">
    <property type="entry name" value="TOPRIM"/>
    <property type="match status" value="1"/>
</dbReference>
<dbReference type="SMART" id="SM00436">
    <property type="entry name" value="TOP1Bc"/>
    <property type="match status" value="1"/>
</dbReference>
<feature type="active site" description="O-(5'-phospho-DNA)-tyrosine intermediate" evidence="12">
    <location>
        <position position="303"/>
    </location>
</feature>
<feature type="site" description="Interaction with DNA" evidence="12">
    <location>
        <position position="50"/>
    </location>
</feature>
<proteinExistence type="inferred from homology"/>
<dbReference type="EMBL" id="DSYZ01000094">
    <property type="protein sequence ID" value="HGT83063.1"/>
    <property type="molecule type" value="Genomic_DNA"/>
</dbReference>
<dbReference type="GO" id="GO:0006281">
    <property type="term" value="P:DNA repair"/>
    <property type="evidence" value="ECO:0007669"/>
    <property type="project" value="TreeGrafter"/>
</dbReference>
<dbReference type="InterPro" id="IPR028612">
    <property type="entry name" value="Topoisom_1_IA"/>
</dbReference>
<keyword evidence="6" id="KW-0863">Zinc-finger</keyword>
<dbReference type="InterPro" id="IPR000380">
    <property type="entry name" value="Topo_IA"/>
</dbReference>
<comment type="caution">
    <text evidence="15">The sequence shown here is derived from an EMBL/GenBank/DDBJ whole genome shotgun (WGS) entry which is preliminary data.</text>
</comment>
<dbReference type="InterPro" id="IPR003602">
    <property type="entry name" value="Topo_IA_DNA-bd_dom"/>
</dbReference>
<dbReference type="InterPro" id="IPR006171">
    <property type="entry name" value="TOPRIM_dom"/>
</dbReference>
<protein>
    <recommendedName>
        <fullName evidence="12">DNA topoisomerase 1</fullName>
        <ecNumber evidence="12">5.6.2.1</ecNumber>
    </recommendedName>
    <alternativeName>
        <fullName evidence="12">DNA topoisomerase I</fullName>
    </alternativeName>
</protein>
<sequence length="654" mass="74756">MSWLIITEKQNAASRIASLLFKDAKALKVGKIVYYYSKSNDAYVLGLKGHVVELDFPKKFRSWTKTKLLDLINSDLVMVEKEKAIVSLLRELAKKSQRVTIATDYDREGELIGLEAVEIIRTVKEDVKVDRARFSAITKEEIAKAFAKPENLDLNLAKSALARQKIDLIWGAVLTRFISLSSGRLGRDFLSVGRVQTPTLRLIVEREREIENFKPEKYYEISLDLGFIAKHPKKFKDLSSAKEAISRVGEFALVKNFETKRRVESKPTPFNTTEFLREASAFMSPHVAMSVAENLYINGYISYPRTDNTVYPESLDLLRIVEALKDSEFSKEAKKVLEQETIVPSKGKKRTTDHPPIYPTSVAKRGDLTKEEWIIYELVVRRFLATLAKDAIWEIRRAELESEGLEFIAIGKKLLEPGWREIYVYSRTEEVALPMLSVGEKLRIIDKRLEEKETRAPPRFSSASLIKLMEKLNLGTKSTRHEILKKLVSRGYVTGNPYRPTQIAFSVIDVLREKAETITLPEMTAKLEKEMDKIAEGKKSEEEVVLESRKLLEEIMSKIKIEEISGKLREGVKKDKVIGECPRCGKELVLRRSKAKKRFIGCNGYPECNFSLPLPQKGSLIITEKKCEKHGTKILRVRDKKTWSFCPICNTKDL</sequence>
<dbReference type="InterPro" id="IPR013824">
    <property type="entry name" value="Topo_IA_cen_sub1"/>
</dbReference>
<evidence type="ECO:0000256" key="1">
    <source>
        <dbReference type="ARBA" id="ARBA00000213"/>
    </source>
</evidence>
<keyword evidence="4" id="KW-0479">Metal-binding</keyword>
<dbReference type="Gene3D" id="1.10.290.10">
    <property type="entry name" value="Topoisomerase I, domain 4"/>
    <property type="match status" value="1"/>
</dbReference>
<keyword evidence="7" id="KW-0862">Zinc</keyword>
<dbReference type="GO" id="GO:0005694">
    <property type="term" value="C:chromosome"/>
    <property type="evidence" value="ECO:0007669"/>
    <property type="project" value="InterPro"/>
</dbReference>
<dbReference type="PROSITE" id="PS50880">
    <property type="entry name" value="TOPRIM"/>
    <property type="match status" value="1"/>
</dbReference>
<evidence type="ECO:0000256" key="3">
    <source>
        <dbReference type="ARBA" id="ARBA00009446"/>
    </source>
</evidence>
<keyword evidence="5" id="KW-0677">Repeat</keyword>
<gene>
    <name evidence="12" type="primary">topA</name>
    <name evidence="15" type="ORF">ENT52_04995</name>
</gene>
<keyword evidence="10 12" id="KW-0238">DNA-binding</keyword>
<keyword evidence="8" id="KW-0460">Magnesium</keyword>
<evidence type="ECO:0000256" key="9">
    <source>
        <dbReference type="ARBA" id="ARBA00023029"/>
    </source>
</evidence>
<dbReference type="SUPFAM" id="SSF57783">
    <property type="entry name" value="Zinc beta-ribbon"/>
    <property type="match status" value="1"/>
</dbReference>
<dbReference type="GO" id="GO:0006310">
    <property type="term" value="P:DNA recombination"/>
    <property type="evidence" value="ECO:0007669"/>
    <property type="project" value="TreeGrafter"/>
</dbReference>
<dbReference type="GO" id="GO:0003677">
    <property type="term" value="F:DNA binding"/>
    <property type="evidence" value="ECO:0007669"/>
    <property type="project" value="UniProtKB-KW"/>
</dbReference>
<dbReference type="EC" id="5.6.2.1" evidence="12"/>
<evidence type="ECO:0000256" key="2">
    <source>
        <dbReference type="ARBA" id="ARBA00001946"/>
    </source>
</evidence>
<comment type="function">
    <text evidence="12">Releases the supercoiling and torsional tension of DNA, which is introduced during the DNA replication and transcription, by transiently cleaving and rejoining one strand of the DNA duplex. Introduces a single-strand break via transesterification at a target site in duplex DNA. The scissile phosphodiester is attacked by the catalytic tyrosine of the enzyme, resulting in the formation of a DNA-(5'-phosphotyrosyl)-enzyme intermediate and the expulsion of a 3'-OH DNA strand. The free DNA strand then undergoes passage around the unbroken strand, thus removing DNA supercoils. Finally, in the religation step, the DNA 3'-OH attacks the covalent intermediate to expel the active-site tyrosine and restore the DNA phosphodiester backbone.</text>
</comment>
<dbReference type="SUPFAM" id="SSF56712">
    <property type="entry name" value="Prokaryotic type I DNA topoisomerase"/>
    <property type="match status" value="1"/>
</dbReference>
<dbReference type="PROSITE" id="PS52039">
    <property type="entry name" value="TOPO_IA_2"/>
    <property type="match status" value="1"/>
</dbReference>
<accession>A0A7J3M2G4</accession>
<comment type="similarity">
    <text evidence="3 12">Belongs to the type IA topoisomerase family.</text>
</comment>
<feature type="site" description="Interaction with DNA" evidence="12">
    <location>
        <position position="305"/>
    </location>
</feature>
<evidence type="ECO:0000256" key="7">
    <source>
        <dbReference type="ARBA" id="ARBA00022833"/>
    </source>
</evidence>
<dbReference type="CDD" id="cd00186">
    <property type="entry name" value="TOP1Ac"/>
    <property type="match status" value="1"/>
</dbReference>
<dbReference type="FunFam" id="1.10.290.10:FF:000003">
    <property type="entry name" value="DNA topoisomerase"/>
    <property type="match status" value="1"/>
</dbReference>
<dbReference type="Pfam" id="PF01396">
    <property type="entry name" value="Zn_ribbon_Top1"/>
    <property type="match status" value="1"/>
</dbReference>
<evidence type="ECO:0000256" key="11">
    <source>
        <dbReference type="ARBA" id="ARBA00023235"/>
    </source>
</evidence>
<dbReference type="InterPro" id="IPR013497">
    <property type="entry name" value="Topo_IA_cen"/>
</dbReference>
<evidence type="ECO:0000256" key="4">
    <source>
        <dbReference type="ARBA" id="ARBA00022723"/>
    </source>
</evidence>
<dbReference type="Pfam" id="PF01131">
    <property type="entry name" value="Topoisom_bac"/>
    <property type="match status" value="1"/>
</dbReference>
<dbReference type="Gene3D" id="3.30.65.10">
    <property type="entry name" value="Bacterial Topoisomerase I, domain 1"/>
    <property type="match status" value="1"/>
</dbReference>
<evidence type="ECO:0000256" key="5">
    <source>
        <dbReference type="ARBA" id="ARBA00022737"/>
    </source>
</evidence>
<feature type="region of interest" description="Interaction with DNA" evidence="12">
    <location>
        <begin position="191"/>
        <end position="196"/>
    </location>
</feature>
<dbReference type="CDD" id="cd03362">
    <property type="entry name" value="TOPRIM_TopoIA_TopoIII"/>
    <property type="match status" value="1"/>
</dbReference>
<dbReference type="SMART" id="SM00437">
    <property type="entry name" value="TOP1Ac"/>
    <property type="match status" value="1"/>
</dbReference>
<name>A0A7J3M2G4_ARCFL</name>
<feature type="site" description="Interaction with DNA" evidence="12">
    <location>
        <position position="163"/>
    </location>
</feature>
<evidence type="ECO:0000259" key="13">
    <source>
        <dbReference type="PROSITE" id="PS50880"/>
    </source>
</evidence>
<comment type="cofactor">
    <cofactor evidence="2">
        <name>Mg(2+)</name>
        <dbReference type="ChEBI" id="CHEBI:18420"/>
    </cofactor>
</comment>
<dbReference type="GO" id="GO:0003917">
    <property type="term" value="F:DNA topoisomerase type I (single strand cut, ATP-independent) activity"/>
    <property type="evidence" value="ECO:0007669"/>
    <property type="project" value="UniProtKB-UniRule"/>
</dbReference>
<dbReference type="PANTHER" id="PTHR11390:SF26">
    <property type="entry name" value="DNA TOPOISOMERASE 1"/>
    <property type="match status" value="1"/>
</dbReference>
<dbReference type="Gene3D" id="2.70.20.10">
    <property type="entry name" value="Topoisomerase I, domain 3"/>
    <property type="match status" value="1"/>
</dbReference>
<dbReference type="HAMAP" id="MF_00952">
    <property type="entry name" value="Topoisom_1_prok"/>
    <property type="match status" value="1"/>
</dbReference>
<dbReference type="Pfam" id="PF01751">
    <property type="entry name" value="Toprim"/>
    <property type="match status" value="1"/>
</dbReference>